<gene>
    <name evidence="2" type="ORF">LAZ67_13002020</name>
</gene>
<keyword evidence="1" id="KW-0472">Membrane</keyword>
<name>A0ABY6L683_9ARAC</name>
<keyword evidence="1" id="KW-0812">Transmembrane</keyword>
<evidence type="ECO:0000256" key="1">
    <source>
        <dbReference type="SAM" id="Phobius"/>
    </source>
</evidence>
<protein>
    <submittedName>
        <fullName evidence="2">RASA1</fullName>
    </submittedName>
</protein>
<keyword evidence="1" id="KW-1133">Transmembrane helix</keyword>
<dbReference type="EMBL" id="CP092875">
    <property type="protein sequence ID" value="UYV75982.1"/>
    <property type="molecule type" value="Genomic_DNA"/>
</dbReference>
<dbReference type="InterPro" id="IPR035892">
    <property type="entry name" value="C2_domain_sf"/>
</dbReference>
<keyword evidence="3" id="KW-1185">Reference proteome</keyword>
<proteinExistence type="predicted"/>
<dbReference type="SUPFAM" id="SSF49562">
    <property type="entry name" value="C2 domain (Calcium/lipid-binding domain, CaLB)"/>
    <property type="match status" value="1"/>
</dbReference>
<reference evidence="2 3" key="1">
    <citation type="submission" date="2022-01" db="EMBL/GenBank/DDBJ databases">
        <title>A chromosomal length assembly of Cordylochernes scorpioides.</title>
        <authorList>
            <person name="Zeh D."/>
            <person name="Zeh J."/>
        </authorList>
    </citation>
    <scope>NUCLEOTIDE SEQUENCE [LARGE SCALE GENOMIC DNA]</scope>
    <source>
        <strain evidence="2">IN4F17</strain>
        <tissue evidence="2">Whole Body</tissue>
    </source>
</reference>
<feature type="transmembrane region" description="Helical" evidence="1">
    <location>
        <begin position="41"/>
        <end position="62"/>
    </location>
</feature>
<sequence>MPYEVIDVLQVKVCRTQVKCPPDPIWEEDFVLDLTSTERPAVFMCLLASHGRFVISIIVALWKVWLSRDIPSDITTFTITLYNKGKRSKDTEIGMFYLMMPYLILSYLHSIILGYQACKAC</sequence>
<feature type="transmembrane region" description="Helical" evidence="1">
    <location>
        <begin position="94"/>
        <end position="115"/>
    </location>
</feature>
<accession>A0ABY6L683</accession>
<evidence type="ECO:0000313" key="3">
    <source>
        <dbReference type="Proteomes" id="UP001235939"/>
    </source>
</evidence>
<dbReference type="Proteomes" id="UP001235939">
    <property type="component" value="Chromosome 13"/>
</dbReference>
<organism evidence="2 3">
    <name type="scientific">Cordylochernes scorpioides</name>
    <dbReference type="NCBI Taxonomy" id="51811"/>
    <lineage>
        <taxon>Eukaryota</taxon>
        <taxon>Metazoa</taxon>
        <taxon>Ecdysozoa</taxon>
        <taxon>Arthropoda</taxon>
        <taxon>Chelicerata</taxon>
        <taxon>Arachnida</taxon>
        <taxon>Pseudoscorpiones</taxon>
        <taxon>Cheliferoidea</taxon>
        <taxon>Chernetidae</taxon>
        <taxon>Cordylochernes</taxon>
    </lineage>
</organism>
<evidence type="ECO:0000313" key="2">
    <source>
        <dbReference type="EMBL" id="UYV75982.1"/>
    </source>
</evidence>